<reference evidence="2 4" key="3">
    <citation type="submission" date="2019-08" db="EMBL/GenBank/DDBJ databases">
        <authorList>
            <person name="Kuhnert P."/>
        </authorList>
    </citation>
    <scope>NUCLEOTIDE SEQUENCE [LARGE SCALE GENOMIC DNA]</scope>
    <source>
        <strain evidence="2 4">B36.5</strain>
    </source>
</reference>
<accession>A0A0B7GSF7</accession>
<dbReference type="RefSeq" id="WP_002695526.1">
    <property type="nucleotide sequence ID" value="NZ_CDNC01000001.1"/>
</dbReference>
<keyword evidence="3" id="KW-1185">Reference proteome</keyword>
<dbReference type="EMBL" id="CP042817">
    <property type="protein sequence ID" value="QEJ98060.1"/>
    <property type="molecule type" value="Genomic_DNA"/>
</dbReference>
<protein>
    <submittedName>
        <fullName evidence="2">DUF2007 domain-containing protein</fullName>
    </submittedName>
</protein>
<organism evidence="1 3">
    <name type="scientific">Treponema phagedenis</name>
    <dbReference type="NCBI Taxonomy" id="162"/>
    <lineage>
        <taxon>Bacteria</taxon>
        <taxon>Pseudomonadati</taxon>
        <taxon>Spirochaetota</taxon>
        <taxon>Spirochaetia</taxon>
        <taxon>Spirochaetales</taxon>
        <taxon>Treponemataceae</taxon>
        <taxon>Treponema</taxon>
    </lineage>
</organism>
<dbReference type="AlphaFoldDB" id="A0A0B7GSF7"/>
<evidence type="ECO:0000313" key="3">
    <source>
        <dbReference type="Proteomes" id="UP000042527"/>
    </source>
</evidence>
<dbReference type="EMBL" id="CDNC01000001">
    <property type="protein sequence ID" value="CEM60432.1"/>
    <property type="molecule type" value="Genomic_DNA"/>
</dbReference>
<dbReference type="OrthoDB" id="362085at2"/>
<reference evidence="3" key="1">
    <citation type="submission" date="2015-01" db="EMBL/GenBank/DDBJ databases">
        <authorList>
            <person name="Manzoor Shahid"/>
            <person name="Zubair Saima"/>
        </authorList>
    </citation>
    <scope>NUCLEOTIDE SEQUENCE [LARGE SCALE GENOMIC DNA]</scope>
    <source>
        <strain evidence="3">V1</strain>
    </source>
</reference>
<dbReference type="GeneID" id="57753535"/>
<sequence length="163" mass="19055">MQILVIVCFLLFALLLFKNKDNFFKASKPESTEEERLKNLVEMEDEYYRKTAAGEQTLPFVKLFYQQDCMIVKSILQSEGIPYHVKQEHLSSVLIGQGVAGQNDTYFYILRKDYEDALKIINDFIAQKEKSFHKPKTISRVIPFSTYNPKRDDTVAIIIFQKE</sequence>
<reference evidence="1" key="2">
    <citation type="submission" date="2015-01" db="EMBL/GenBank/DDBJ databases">
        <authorList>
            <person name="Xiang T."/>
            <person name="Song Y."/>
            <person name="Huang L."/>
            <person name="Wang B."/>
            <person name="Wu P."/>
        </authorList>
    </citation>
    <scope>NUCLEOTIDE SEQUENCE [LARGE SCALE GENOMIC DNA]</scope>
    <source>
        <strain evidence="1">V1</strain>
    </source>
</reference>
<gene>
    <name evidence="2" type="ORF">FUT82_08655</name>
    <name evidence="1" type="ORF">TPHV1_10100</name>
</gene>
<evidence type="ECO:0000313" key="4">
    <source>
        <dbReference type="Proteomes" id="UP000323594"/>
    </source>
</evidence>
<dbReference type="Proteomes" id="UP000323594">
    <property type="component" value="Chromosome"/>
</dbReference>
<proteinExistence type="predicted"/>
<dbReference type="Proteomes" id="UP000042527">
    <property type="component" value="Unassembled WGS sequence"/>
</dbReference>
<evidence type="ECO:0000313" key="1">
    <source>
        <dbReference type="EMBL" id="CEM60432.1"/>
    </source>
</evidence>
<name>A0A0B7GSF7_TREPH</name>
<evidence type="ECO:0000313" key="2">
    <source>
        <dbReference type="EMBL" id="QEJ98060.1"/>
    </source>
</evidence>